<evidence type="ECO:0000313" key="6">
    <source>
        <dbReference type="EMBL" id="QEA04155.1"/>
    </source>
</evidence>
<dbReference type="EMBL" id="MN079080">
    <property type="protein sequence ID" value="QEA04155.1"/>
    <property type="molecule type" value="Genomic_DNA"/>
</dbReference>
<gene>
    <name evidence="6" type="ORF">KBTEX_00458</name>
</gene>
<evidence type="ECO:0000259" key="5">
    <source>
        <dbReference type="PROSITE" id="PS50931"/>
    </source>
</evidence>
<dbReference type="Pfam" id="PF00126">
    <property type="entry name" value="HTH_1"/>
    <property type="match status" value="1"/>
</dbReference>
<protein>
    <recommendedName>
        <fullName evidence="5">HTH lysR-type domain-containing protein</fullName>
    </recommendedName>
</protein>
<dbReference type="Pfam" id="PF03466">
    <property type="entry name" value="LysR_substrate"/>
    <property type="match status" value="1"/>
</dbReference>
<keyword evidence="2" id="KW-0805">Transcription regulation</keyword>
<comment type="similarity">
    <text evidence="1">Belongs to the LysR transcriptional regulatory family.</text>
</comment>
<organism evidence="6">
    <name type="scientific">uncultured organism</name>
    <dbReference type="NCBI Taxonomy" id="155900"/>
    <lineage>
        <taxon>unclassified sequences</taxon>
        <taxon>environmental samples</taxon>
    </lineage>
</organism>
<dbReference type="SUPFAM" id="SSF53850">
    <property type="entry name" value="Periplasmic binding protein-like II"/>
    <property type="match status" value="1"/>
</dbReference>
<dbReference type="SUPFAM" id="SSF46785">
    <property type="entry name" value="Winged helix' DNA-binding domain"/>
    <property type="match status" value="1"/>
</dbReference>
<dbReference type="GO" id="GO:0003677">
    <property type="term" value="F:DNA binding"/>
    <property type="evidence" value="ECO:0007669"/>
    <property type="project" value="UniProtKB-KW"/>
</dbReference>
<evidence type="ECO:0000256" key="2">
    <source>
        <dbReference type="ARBA" id="ARBA00023015"/>
    </source>
</evidence>
<dbReference type="InterPro" id="IPR005119">
    <property type="entry name" value="LysR_subst-bd"/>
</dbReference>
<dbReference type="GO" id="GO:0003700">
    <property type="term" value="F:DNA-binding transcription factor activity"/>
    <property type="evidence" value="ECO:0007669"/>
    <property type="project" value="InterPro"/>
</dbReference>
<keyword evidence="4" id="KW-0804">Transcription</keyword>
<accession>A0A5B8RBK4</accession>
<dbReference type="PROSITE" id="PS50931">
    <property type="entry name" value="HTH_LYSR"/>
    <property type="match status" value="1"/>
</dbReference>
<feature type="domain" description="HTH lysR-type" evidence="5">
    <location>
        <begin position="11"/>
        <end position="68"/>
    </location>
</feature>
<dbReference type="Gene3D" id="1.10.10.10">
    <property type="entry name" value="Winged helix-like DNA-binding domain superfamily/Winged helix DNA-binding domain"/>
    <property type="match status" value="1"/>
</dbReference>
<dbReference type="Gene3D" id="3.40.190.10">
    <property type="entry name" value="Periplasmic binding protein-like II"/>
    <property type="match status" value="2"/>
</dbReference>
<evidence type="ECO:0000256" key="1">
    <source>
        <dbReference type="ARBA" id="ARBA00009437"/>
    </source>
</evidence>
<dbReference type="InterPro" id="IPR036390">
    <property type="entry name" value="WH_DNA-bd_sf"/>
</dbReference>
<keyword evidence="3" id="KW-0238">DNA-binding</keyword>
<name>A0A5B8RBK4_9ZZZZ</name>
<evidence type="ECO:0000256" key="3">
    <source>
        <dbReference type="ARBA" id="ARBA00023125"/>
    </source>
</evidence>
<dbReference type="PANTHER" id="PTHR30579:SF7">
    <property type="entry name" value="HTH-TYPE TRANSCRIPTIONAL REGULATOR LRHA-RELATED"/>
    <property type="match status" value="1"/>
</dbReference>
<dbReference type="PANTHER" id="PTHR30579">
    <property type="entry name" value="TRANSCRIPTIONAL REGULATOR"/>
    <property type="match status" value="1"/>
</dbReference>
<sequence length="311" mass="32741">MTINLTHDRTLDIDLLRTFHLACALGTLRAVAERRHFTLGAVSQQIKRLEHQLGRTLLVRSRSGVSLTAEGARLRAQSATLLDEHDTLIHRLIDRPAAGVVRLGLPEEYVPALLGSVLPDLARSHPDLHLHVRTDTSGTLRHLVDTGTLDLALVVVPEAQAPSRHRLWRTRPVWATAAGEREAIPALVPLALHPAECPYRAIALTALEAAGRDWETVFSSASVTAVESAVAAGLAISVLDRARVENGHSGMREAGPGEGLPALPACFACLVEGPPGLGTNAAAVQTVGERIQAAAVTGAPPNAALPAGTGG</sequence>
<evidence type="ECO:0000256" key="4">
    <source>
        <dbReference type="ARBA" id="ARBA00023163"/>
    </source>
</evidence>
<dbReference type="InterPro" id="IPR036388">
    <property type="entry name" value="WH-like_DNA-bd_sf"/>
</dbReference>
<dbReference type="InterPro" id="IPR050176">
    <property type="entry name" value="LTTR"/>
</dbReference>
<dbReference type="AlphaFoldDB" id="A0A5B8RBK4"/>
<proteinExistence type="inferred from homology"/>
<reference evidence="6" key="1">
    <citation type="submission" date="2019-06" db="EMBL/GenBank/DDBJ databases">
        <authorList>
            <person name="Murdoch R.W."/>
            <person name="Fathepure B."/>
        </authorList>
    </citation>
    <scope>NUCLEOTIDE SEQUENCE</scope>
</reference>
<dbReference type="InterPro" id="IPR000847">
    <property type="entry name" value="LysR_HTH_N"/>
</dbReference>